<organism evidence="1 2">
    <name type="scientific">Kiloniella litopenaei</name>
    <dbReference type="NCBI Taxonomy" id="1549748"/>
    <lineage>
        <taxon>Bacteria</taxon>
        <taxon>Pseudomonadati</taxon>
        <taxon>Pseudomonadota</taxon>
        <taxon>Alphaproteobacteria</taxon>
        <taxon>Rhodospirillales</taxon>
        <taxon>Kiloniellaceae</taxon>
        <taxon>Kiloniella</taxon>
    </lineage>
</organism>
<dbReference type="AlphaFoldDB" id="A0A0M2R8B4"/>
<keyword evidence="2" id="KW-1185">Reference proteome</keyword>
<accession>A0A0M2R8B4</accession>
<gene>
    <name evidence="1" type="ORF">WH95_02040</name>
</gene>
<dbReference type="EMBL" id="LANI01000002">
    <property type="protein sequence ID" value="KKJ78152.1"/>
    <property type="molecule type" value="Genomic_DNA"/>
</dbReference>
<proteinExistence type="predicted"/>
<evidence type="ECO:0000313" key="2">
    <source>
        <dbReference type="Proteomes" id="UP000034491"/>
    </source>
</evidence>
<dbReference type="Proteomes" id="UP000034491">
    <property type="component" value="Unassembled WGS sequence"/>
</dbReference>
<dbReference type="OrthoDB" id="9801766at2"/>
<dbReference type="SMART" id="SM01059">
    <property type="entry name" value="CAT"/>
    <property type="match status" value="1"/>
</dbReference>
<dbReference type="Pfam" id="PF00302">
    <property type="entry name" value="CAT"/>
    <property type="match status" value="1"/>
</dbReference>
<dbReference type="InterPro" id="IPR023213">
    <property type="entry name" value="CAT-like_dom_sf"/>
</dbReference>
<sequence>MPQTALFSEQTEQVIDLATWPRQSQYAMFKDFAAPHFSITTRIDVTAIMTAKQRNGASPFNAMLFCIMRAFNTVPELRTRLRNTDGRQTVIEHNIVHPSVTVPIENDRFAFCEIPYACEWSTFNSNCESAITEAKSQTELDEKTIDTDFWVFMSCIPWLDFTDMQHPLKGPDDCIPRLAWGKFVPHVTPQNQDGWEVAVNLTAHHALVDGIHMAKFFQHLQENCHRFS</sequence>
<dbReference type="STRING" id="1549748.WH95_02040"/>
<protein>
    <recommendedName>
        <fullName evidence="3">Chloramphenicol acetyltransferase</fullName>
    </recommendedName>
</protein>
<evidence type="ECO:0008006" key="3">
    <source>
        <dbReference type="Google" id="ProtNLM"/>
    </source>
</evidence>
<comment type="caution">
    <text evidence="1">The sequence shown here is derived from an EMBL/GenBank/DDBJ whole genome shotgun (WGS) entry which is preliminary data.</text>
</comment>
<dbReference type="RefSeq" id="WP_046502363.1">
    <property type="nucleotide sequence ID" value="NZ_LANI01000002.1"/>
</dbReference>
<dbReference type="InterPro" id="IPR001707">
    <property type="entry name" value="Cmp_AcTrfase"/>
</dbReference>
<dbReference type="PANTHER" id="PTHR38474:SF1">
    <property type="entry name" value="SLR0299 PROTEIN"/>
    <property type="match status" value="1"/>
</dbReference>
<dbReference type="Gene3D" id="3.30.559.10">
    <property type="entry name" value="Chloramphenicol acetyltransferase-like domain"/>
    <property type="match status" value="1"/>
</dbReference>
<evidence type="ECO:0000313" key="1">
    <source>
        <dbReference type="EMBL" id="KKJ78152.1"/>
    </source>
</evidence>
<dbReference type="GO" id="GO:0008811">
    <property type="term" value="F:chloramphenicol O-acetyltransferase activity"/>
    <property type="evidence" value="ECO:0007669"/>
    <property type="project" value="InterPro"/>
</dbReference>
<reference evidence="1 2" key="1">
    <citation type="submission" date="2015-03" db="EMBL/GenBank/DDBJ databases">
        <title>Genome sequence of Kiloniella sp. P1-1, isolated from the gut microflora of Pacific white shrimp, Penaeus vannamei.</title>
        <authorList>
            <person name="Shao Z."/>
            <person name="Wang L."/>
            <person name="Li X."/>
        </authorList>
    </citation>
    <scope>NUCLEOTIDE SEQUENCE [LARGE SCALE GENOMIC DNA]</scope>
    <source>
        <strain evidence="1 2">P1-1</strain>
    </source>
</reference>
<dbReference type="SUPFAM" id="SSF52777">
    <property type="entry name" value="CoA-dependent acyltransferases"/>
    <property type="match status" value="1"/>
</dbReference>
<dbReference type="PANTHER" id="PTHR38474">
    <property type="entry name" value="SLR0299 PROTEIN"/>
    <property type="match status" value="1"/>
</dbReference>
<name>A0A0M2R8B4_9PROT</name>